<evidence type="ECO:0000313" key="3">
    <source>
        <dbReference type="Proteomes" id="UP000299102"/>
    </source>
</evidence>
<comment type="caution">
    <text evidence="2">The sequence shown here is derived from an EMBL/GenBank/DDBJ whole genome shotgun (WGS) entry which is preliminary data.</text>
</comment>
<accession>A0A4C1SIP5</accession>
<evidence type="ECO:0000256" key="1">
    <source>
        <dbReference type="SAM" id="MobiDB-lite"/>
    </source>
</evidence>
<dbReference type="OrthoDB" id="8123886at2759"/>
<dbReference type="AlphaFoldDB" id="A0A4C1SIP5"/>
<dbReference type="EMBL" id="BGZK01003419">
    <property type="protein sequence ID" value="GBP01088.1"/>
    <property type="molecule type" value="Genomic_DNA"/>
</dbReference>
<feature type="region of interest" description="Disordered" evidence="1">
    <location>
        <begin position="131"/>
        <end position="160"/>
    </location>
</feature>
<sequence>MRSRANALDCISIMQHKIPFTIKAVIKGVPVEIEAEEIKIDLERQAYSVTTVHRMHCRDGIALGMTLAILEKTEMAKDILKICPTSEGSGIYVEAPYRKATHWTKECNRTKKQETDLMPTAGRSIQQITADKVRQSNKSKSTNSNKVGIARNKPAGGNADFVPAPSPKVNSWLRAQQVKAPLPARDTTRRQCPKPTSAPRNAGTAASALREDIST</sequence>
<organism evidence="2 3">
    <name type="scientific">Eumeta variegata</name>
    <name type="common">Bagworm moth</name>
    <name type="synonym">Eumeta japonica</name>
    <dbReference type="NCBI Taxonomy" id="151549"/>
    <lineage>
        <taxon>Eukaryota</taxon>
        <taxon>Metazoa</taxon>
        <taxon>Ecdysozoa</taxon>
        <taxon>Arthropoda</taxon>
        <taxon>Hexapoda</taxon>
        <taxon>Insecta</taxon>
        <taxon>Pterygota</taxon>
        <taxon>Neoptera</taxon>
        <taxon>Endopterygota</taxon>
        <taxon>Lepidoptera</taxon>
        <taxon>Glossata</taxon>
        <taxon>Ditrysia</taxon>
        <taxon>Tineoidea</taxon>
        <taxon>Psychidae</taxon>
        <taxon>Oiketicinae</taxon>
        <taxon>Eumeta</taxon>
    </lineage>
</organism>
<feature type="region of interest" description="Disordered" evidence="1">
    <location>
        <begin position="179"/>
        <end position="215"/>
    </location>
</feature>
<proteinExistence type="predicted"/>
<evidence type="ECO:0000313" key="2">
    <source>
        <dbReference type="EMBL" id="GBP01088.1"/>
    </source>
</evidence>
<keyword evidence="3" id="KW-1185">Reference proteome</keyword>
<feature type="compositionally biased region" description="Low complexity" evidence="1">
    <location>
        <begin position="136"/>
        <end position="146"/>
    </location>
</feature>
<protein>
    <submittedName>
        <fullName evidence="2">Uncharacterized protein</fullName>
    </submittedName>
</protein>
<name>A0A4C1SIP5_EUMVA</name>
<reference evidence="2 3" key="1">
    <citation type="journal article" date="2019" name="Commun. Biol.">
        <title>The bagworm genome reveals a unique fibroin gene that provides high tensile strength.</title>
        <authorList>
            <person name="Kono N."/>
            <person name="Nakamura H."/>
            <person name="Ohtoshi R."/>
            <person name="Tomita M."/>
            <person name="Numata K."/>
            <person name="Arakawa K."/>
        </authorList>
    </citation>
    <scope>NUCLEOTIDE SEQUENCE [LARGE SCALE GENOMIC DNA]</scope>
</reference>
<gene>
    <name evidence="2" type="ORF">EVAR_101285_1</name>
</gene>
<dbReference type="Proteomes" id="UP000299102">
    <property type="component" value="Unassembled WGS sequence"/>
</dbReference>